<dbReference type="PANTHER" id="PTHR40037:SF1">
    <property type="entry name" value="PHOSPHOESTERASE SAOUHSC_00951-RELATED"/>
    <property type="match status" value="1"/>
</dbReference>
<keyword evidence="1" id="KW-0436">Ligase</keyword>
<accession>A0A5B2VMF9</accession>
<gene>
    <name evidence="1" type="ORF">F0L74_25995</name>
</gene>
<dbReference type="Gene3D" id="3.90.1140.10">
    <property type="entry name" value="Cyclic phosphodiesterase"/>
    <property type="match status" value="1"/>
</dbReference>
<protein>
    <submittedName>
        <fullName evidence="1">2'-5' RNA ligase family protein</fullName>
    </submittedName>
</protein>
<dbReference type="SUPFAM" id="SSF55144">
    <property type="entry name" value="LigT-like"/>
    <property type="match status" value="1"/>
</dbReference>
<keyword evidence="2" id="KW-1185">Reference proteome</keyword>
<comment type="caution">
    <text evidence="1">The sequence shown here is derived from an EMBL/GenBank/DDBJ whole genome shotgun (WGS) entry which is preliminary data.</text>
</comment>
<dbReference type="AlphaFoldDB" id="A0A5B2VMF9"/>
<dbReference type="InterPro" id="IPR050580">
    <property type="entry name" value="2H_phosphoesterase_YjcG-like"/>
</dbReference>
<dbReference type="Proteomes" id="UP000324611">
    <property type="component" value="Unassembled WGS sequence"/>
</dbReference>
<reference evidence="1 2" key="2">
    <citation type="submission" date="2019-09" db="EMBL/GenBank/DDBJ databases">
        <authorList>
            <person name="Jin C."/>
        </authorList>
    </citation>
    <scope>NUCLEOTIDE SEQUENCE [LARGE SCALE GENOMIC DNA]</scope>
    <source>
        <strain evidence="1 2">BN140078</strain>
    </source>
</reference>
<evidence type="ECO:0000313" key="1">
    <source>
        <dbReference type="EMBL" id="KAA2239646.1"/>
    </source>
</evidence>
<dbReference type="PANTHER" id="PTHR40037">
    <property type="entry name" value="PHOSPHOESTERASE YJCG-RELATED"/>
    <property type="match status" value="1"/>
</dbReference>
<dbReference type="GO" id="GO:0016874">
    <property type="term" value="F:ligase activity"/>
    <property type="evidence" value="ECO:0007669"/>
    <property type="project" value="UniProtKB-KW"/>
</dbReference>
<dbReference type="Pfam" id="PF13563">
    <property type="entry name" value="2_5_RNA_ligase2"/>
    <property type="match status" value="1"/>
</dbReference>
<reference evidence="1 2" key="1">
    <citation type="submission" date="2019-09" db="EMBL/GenBank/DDBJ databases">
        <title>Chitinophaga ginsengihumi sp. nov., isolated from soil of ginseng rhizosphere.</title>
        <authorList>
            <person name="Lee J."/>
        </authorList>
    </citation>
    <scope>NUCLEOTIDE SEQUENCE [LARGE SCALE GENOMIC DNA]</scope>
    <source>
        <strain evidence="1 2">BN140078</strain>
    </source>
</reference>
<dbReference type="EMBL" id="VUOC01000004">
    <property type="protein sequence ID" value="KAA2239646.1"/>
    <property type="molecule type" value="Genomic_DNA"/>
</dbReference>
<organism evidence="1 2">
    <name type="scientific">Chitinophaga agrisoli</name>
    <dbReference type="NCBI Taxonomy" id="2607653"/>
    <lineage>
        <taxon>Bacteria</taxon>
        <taxon>Pseudomonadati</taxon>
        <taxon>Bacteroidota</taxon>
        <taxon>Chitinophagia</taxon>
        <taxon>Chitinophagales</taxon>
        <taxon>Chitinophagaceae</taxon>
        <taxon>Chitinophaga</taxon>
    </lineage>
</organism>
<dbReference type="InterPro" id="IPR009097">
    <property type="entry name" value="Cyclic_Pdiesterase"/>
</dbReference>
<proteinExistence type="predicted"/>
<name>A0A5B2VMF9_9BACT</name>
<evidence type="ECO:0000313" key="2">
    <source>
        <dbReference type="Proteomes" id="UP000324611"/>
    </source>
</evidence>
<sequence>MQTNILFTAEETALYDYLIVINPDAQTAGDVRRFKEKIAQDLGMYPSRYSQAHISLFRSVFPEKFQSDCVALLEEIARKQAAFTVYTSKFDHFVHGAIKRTIYVNVANPKPVVELQRRILDLFGVKQGSFKPHITVARAISTSEFDKVYPQFDNQLFVRSFSCRGFSLLRKPATGGSYEVVREFTFGSEVRYEKSLFNYAA</sequence>
<dbReference type="RefSeq" id="WP_149840825.1">
    <property type="nucleotide sequence ID" value="NZ_VUOC01000004.1"/>
</dbReference>